<protein>
    <submittedName>
        <fullName evidence="1">Uncharacterized protein</fullName>
    </submittedName>
</protein>
<organism evidence="1 2">
    <name type="scientific">Karstenula rhodostoma CBS 690.94</name>
    <dbReference type="NCBI Taxonomy" id="1392251"/>
    <lineage>
        <taxon>Eukaryota</taxon>
        <taxon>Fungi</taxon>
        <taxon>Dikarya</taxon>
        <taxon>Ascomycota</taxon>
        <taxon>Pezizomycotina</taxon>
        <taxon>Dothideomycetes</taxon>
        <taxon>Pleosporomycetidae</taxon>
        <taxon>Pleosporales</taxon>
        <taxon>Massarineae</taxon>
        <taxon>Didymosphaeriaceae</taxon>
        <taxon>Karstenula</taxon>
    </lineage>
</organism>
<sequence length="145" mass="16309">MSRISTKKFGRTKSPIEHPITSDWDLALTHEDYNKLLEGFRPRDMDNKWSCVTDTPDAKGNTVVHVSRSGPGPTYMHIAVEAGNPHETEGDNWGKITSITWNPKSLGYLGEQVTEEEAKQEAINFSRGLMGCKMSNAPTLYVYEY</sequence>
<gene>
    <name evidence="1" type="ORF">P171DRAFT_428278</name>
</gene>
<dbReference type="EMBL" id="MU001495">
    <property type="protein sequence ID" value="KAF2448167.1"/>
    <property type="molecule type" value="Genomic_DNA"/>
</dbReference>
<reference evidence="1" key="1">
    <citation type="journal article" date="2020" name="Stud. Mycol.">
        <title>101 Dothideomycetes genomes: a test case for predicting lifestyles and emergence of pathogens.</title>
        <authorList>
            <person name="Haridas S."/>
            <person name="Albert R."/>
            <person name="Binder M."/>
            <person name="Bloem J."/>
            <person name="Labutti K."/>
            <person name="Salamov A."/>
            <person name="Andreopoulos B."/>
            <person name="Baker S."/>
            <person name="Barry K."/>
            <person name="Bills G."/>
            <person name="Bluhm B."/>
            <person name="Cannon C."/>
            <person name="Castanera R."/>
            <person name="Culley D."/>
            <person name="Daum C."/>
            <person name="Ezra D."/>
            <person name="Gonzalez J."/>
            <person name="Henrissat B."/>
            <person name="Kuo A."/>
            <person name="Liang C."/>
            <person name="Lipzen A."/>
            <person name="Lutzoni F."/>
            <person name="Magnuson J."/>
            <person name="Mondo S."/>
            <person name="Nolan M."/>
            <person name="Ohm R."/>
            <person name="Pangilinan J."/>
            <person name="Park H.-J."/>
            <person name="Ramirez L."/>
            <person name="Alfaro M."/>
            <person name="Sun H."/>
            <person name="Tritt A."/>
            <person name="Yoshinaga Y."/>
            <person name="Zwiers L.-H."/>
            <person name="Turgeon B."/>
            <person name="Goodwin S."/>
            <person name="Spatafora J."/>
            <person name="Crous P."/>
            <person name="Grigoriev I."/>
        </authorList>
    </citation>
    <scope>NUCLEOTIDE SEQUENCE</scope>
    <source>
        <strain evidence="1">CBS 690.94</strain>
    </source>
</reference>
<dbReference type="Proteomes" id="UP000799764">
    <property type="component" value="Unassembled WGS sequence"/>
</dbReference>
<evidence type="ECO:0000313" key="1">
    <source>
        <dbReference type="EMBL" id="KAF2448167.1"/>
    </source>
</evidence>
<name>A0A9P4PQ88_9PLEO</name>
<dbReference type="OrthoDB" id="4521980at2759"/>
<dbReference type="AlphaFoldDB" id="A0A9P4PQ88"/>
<accession>A0A9P4PQ88</accession>
<evidence type="ECO:0000313" key="2">
    <source>
        <dbReference type="Proteomes" id="UP000799764"/>
    </source>
</evidence>
<keyword evidence="2" id="KW-1185">Reference proteome</keyword>
<proteinExistence type="predicted"/>
<comment type="caution">
    <text evidence="1">The sequence shown here is derived from an EMBL/GenBank/DDBJ whole genome shotgun (WGS) entry which is preliminary data.</text>
</comment>